<feature type="transmembrane region" description="Helical" evidence="3">
    <location>
        <begin position="531"/>
        <end position="549"/>
    </location>
</feature>
<feature type="domain" description="ACB" evidence="4">
    <location>
        <begin position="16"/>
        <end position="105"/>
    </location>
</feature>
<keyword evidence="6" id="KW-1185">Reference proteome</keyword>
<keyword evidence="1" id="KW-0446">Lipid-binding</keyword>
<feature type="compositionally biased region" description="Basic and acidic residues" evidence="2">
    <location>
        <begin position="225"/>
        <end position="241"/>
    </location>
</feature>
<dbReference type="PANTHER" id="PTHR23310">
    <property type="entry name" value="ACYL-COA-BINDING PROTEIN, ACBP"/>
    <property type="match status" value="1"/>
</dbReference>
<dbReference type="OrthoDB" id="71307at2759"/>
<feature type="region of interest" description="Disordered" evidence="2">
    <location>
        <begin position="205"/>
        <end position="241"/>
    </location>
</feature>
<feature type="compositionally biased region" description="Polar residues" evidence="2">
    <location>
        <begin position="384"/>
        <end position="411"/>
    </location>
</feature>
<dbReference type="OMA" id="MPMTIEV"/>
<feature type="compositionally biased region" description="Gly residues" evidence="2">
    <location>
        <begin position="431"/>
        <end position="443"/>
    </location>
</feature>
<dbReference type="CTD" id="91452"/>
<dbReference type="GO" id="GO:0000062">
    <property type="term" value="F:fatty-acyl-CoA binding"/>
    <property type="evidence" value="ECO:0000318"/>
    <property type="project" value="GO_Central"/>
</dbReference>
<feature type="region of interest" description="Disordered" evidence="2">
    <location>
        <begin position="312"/>
        <end position="333"/>
    </location>
</feature>
<keyword evidence="3" id="KW-0812">Transmembrane</keyword>
<dbReference type="GeneID" id="577956"/>
<reference evidence="6" key="1">
    <citation type="submission" date="2015-02" db="EMBL/GenBank/DDBJ databases">
        <title>Genome sequencing for Strongylocentrotus purpuratus.</title>
        <authorList>
            <person name="Murali S."/>
            <person name="Liu Y."/>
            <person name="Vee V."/>
            <person name="English A."/>
            <person name="Wang M."/>
            <person name="Skinner E."/>
            <person name="Han Y."/>
            <person name="Muzny D.M."/>
            <person name="Worley K.C."/>
            <person name="Gibbs R.A."/>
        </authorList>
    </citation>
    <scope>NUCLEOTIDE SEQUENCE</scope>
</reference>
<dbReference type="FunCoup" id="A0A7M7MZS0">
    <property type="interactions" value="718"/>
</dbReference>
<dbReference type="KEGG" id="spu:577956"/>
<evidence type="ECO:0000313" key="6">
    <source>
        <dbReference type="Proteomes" id="UP000007110"/>
    </source>
</evidence>
<evidence type="ECO:0000259" key="4">
    <source>
        <dbReference type="PROSITE" id="PS51228"/>
    </source>
</evidence>
<organism evidence="5 6">
    <name type="scientific">Strongylocentrotus purpuratus</name>
    <name type="common">Purple sea urchin</name>
    <dbReference type="NCBI Taxonomy" id="7668"/>
    <lineage>
        <taxon>Eukaryota</taxon>
        <taxon>Metazoa</taxon>
        <taxon>Echinodermata</taxon>
        <taxon>Eleutherozoa</taxon>
        <taxon>Echinozoa</taxon>
        <taxon>Echinoidea</taxon>
        <taxon>Euechinoidea</taxon>
        <taxon>Echinacea</taxon>
        <taxon>Camarodonta</taxon>
        <taxon>Echinidea</taxon>
        <taxon>Strongylocentrotidae</taxon>
        <taxon>Strongylocentrotus</taxon>
    </lineage>
</organism>
<dbReference type="Pfam" id="PF00887">
    <property type="entry name" value="ACBP"/>
    <property type="match status" value="1"/>
</dbReference>
<sequence length="559" mass="61716">MLAICLHDTRATMASVGEKFDAAVTVIKKLPKNGPFQPSFELMKRFYGLYKQATEGPCHETKPAFWNVVQTQKWQAWSVLGSMESEEAKRLYVEELLQTILDNSKARDIPHMYKIIETMPQTDEVVTFLKVMGPFFELVHEGEPEHVPASSRPQVTKVNGHVNGGVKMKETKVDERGDQARTLQNGDLSDVSDYTNGYLEDDHDLIERSKGKTEQLESSSTEAEVNGHSEEGEVTKEETRESSYVRVVSTHQGENSAELSHPILISKSQLEAAEEHLPSTSESDSDGDEFCDSVDEPLISRISVAHISKTDSLPSVMEEEEDQRKHLTSTPFSGDHAVVTRAEVHNDVDAVILPQYTSSSSSAPTISTPSMRGGGEVTEGSKGHQGQDSALNQSGQGHLSGYVSSDSFQNLRSSGSQDSSDGVGRRREGEGGGAGRGAPGGAGSPLRSPLPDGMVEQITISLERLQRDMNSVLVRLNTLETIAISRHQLETQQAYMREGIPLPKESAPIRTPPQPATPSWWPFSTLPVRTVFILLVWPFIVQWILRFLARHRRARPPPR</sequence>
<evidence type="ECO:0000256" key="3">
    <source>
        <dbReference type="SAM" id="Phobius"/>
    </source>
</evidence>
<keyword evidence="3" id="KW-1133">Transmembrane helix</keyword>
<evidence type="ECO:0000313" key="5">
    <source>
        <dbReference type="EnsemblMetazoa" id="XP_030828601"/>
    </source>
</evidence>
<dbReference type="PROSITE" id="PS51228">
    <property type="entry name" value="ACB_2"/>
    <property type="match status" value="1"/>
</dbReference>
<feature type="region of interest" description="Disordered" evidence="2">
    <location>
        <begin position="355"/>
        <end position="452"/>
    </location>
</feature>
<proteinExistence type="predicted"/>
<dbReference type="SUPFAM" id="SSF47027">
    <property type="entry name" value="Acyl-CoA binding protein"/>
    <property type="match status" value="1"/>
</dbReference>
<accession>A0A7M7MZS0</accession>
<dbReference type="Proteomes" id="UP000007110">
    <property type="component" value="Unassembled WGS sequence"/>
</dbReference>
<dbReference type="InterPro" id="IPR022408">
    <property type="entry name" value="Acyl-CoA-binding_prot_CS"/>
</dbReference>
<name>A0A7M7MZS0_STRPU</name>
<feature type="compositionally biased region" description="Low complexity" evidence="2">
    <location>
        <begin position="412"/>
        <end position="422"/>
    </location>
</feature>
<reference evidence="5" key="2">
    <citation type="submission" date="2021-01" db="UniProtKB">
        <authorList>
            <consortium name="EnsemblMetazoa"/>
        </authorList>
    </citation>
    <scope>IDENTIFICATION</scope>
</reference>
<evidence type="ECO:0000256" key="1">
    <source>
        <dbReference type="ARBA" id="ARBA00023121"/>
    </source>
</evidence>
<dbReference type="GO" id="GO:0006631">
    <property type="term" value="P:fatty acid metabolic process"/>
    <property type="evidence" value="ECO:0000318"/>
    <property type="project" value="GO_Central"/>
</dbReference>
<dbReference type="GO" id="GO:0005737">
    <property type="term" value="C:cytoplasm"/>
    <property type="evidence" value="ECO:0000318"/>
    <property type="project" value="GO_Central"/>
</dbReference>
<dbReference type="EnsemblMetazoa" id="XM_030972741">
    <property type="protein sequence ID" value="XP_030828601"/>
    <property type="gene ID" value="LOC577956"/>
</dbReference>
<dbReference type="Gene3D" id="1.20.80.10">
    <property type="match status" value="1"/>
</dbReference>
<evidence type="ECO:0000256" key="2">
    <source>
        <dbReference type="SAM" id="MobiDB-lite"/>
    </source>
</evidence>
<dbReference type="PRINTS" id="PR00689">
    <property type="entry name" value="ACOABINDINGP"/>
</dbReference>
<keyword evidence="3" id="KW-0472">Membrane</keyword>
<dbReference type="RefSeq" id="XP_030828601.1">
    <property type="nucleotide sequence ID" value="XM_030972741.1"/>
</dbReference>
<feature type="compositionally biased region" description="Basic and acidic residues" evidence="2">
    <location>
        <begin position="205"/>
        <end position="215"/>
    </location>
</feature>
<feature type="compositionally biased region" description="Low complexity" evidence="2">
    <location>
        <begin position="357"/>
        <end position="370"/>
    </location>
</feature>
<dbReference type="InterPro" id="IPR000582">
    <property type="entry name" value="Acyl-CoA-binding_protein"/>
</dbReference>
<dbReference type="PROSITE" id="PS00880">
    <property type="entry name" value="ACB_1"/>
    <property type="match status" value="1"/>
</dbReference>
<dbReference type="InParanoid" id="A0A7M7MZS0"/>
<dbReference type="AlphaFoldDB" id="A0A7M7MZS0"/>
<dbReference type="PANTHER" id="PTHR23310:SF77">
    <property type="entry name" value="LD25952P"/>
    <property type="match status" value="1"/>
</dbReference>
<protein>
    <recommendedName>
        <fullName evidence="4">ACB domain-containing protein</fullName>
    </recommendedName>
</protein>
<dbReference type="InterPro" id="IPR035984">
    <property type="entry name" value="Acyl-CoA-binding_sf"/>
</dbReference>
<dbReference type="InterPro" id="IPR014352">
    <property type="entry name" value="FERM/acyl-CoA-bd_prot_sf"/>
</dbReference>